<comment type="caution">
    <text evidence="2">The sequence shown here is derived from an EMBL/GenBank/DDBJ whole genome shotgun (WGS) entry which is preliminary data.</text>
</comment>
<dbReference type="STRING" id="86105.NF27_EY01230"/>
<keyword evidence="1" id="KW-0175">Coiled coil</keyword>
<dbReference type="EMBL" id="JSWE01000124">
    <property type="protein sequence ID" value="KIE05027.1"/>
    <property type="molecule type" value="Genomic_DNA"/>
</dbReference>
<dbReference type="Proteomes" id="UP000031258">
    <property type="component" value="Unassembled WGS sequence"/>
</dbReference>
<evidence type="ECO:0000313" key="3">
    <source>
        <dbReference type="Proteomes" id="UP000031258"/>
    </source>
</evidence>
<protein>
    <submittedName>
        <fullName evidence="2">Uncharacterized protein</fullName>
    </submittedName>
</protein>
<reference evidence="2 3" key="1">
    <citation type="submission" date="2014-11" db="EMBL/GenBank/DDBJ databases">
        <title>A Rickettsiales Symbiont of Amoebae With Ancient Features.</title>
        <authorList>
            <person name="Schulz F."/>
            <person name="Martijn J."/>
            <person name="Wascher F."/>
            <person name="Kostanjsek R."/>
            <person name="Ettema T.J."/>
            <person name="Horn M."/>
        </authorList>
    </citation>
    <scope>NUCLEOTIDE SEQUENCE [LARGE SCALE GENOMIC DNA]</scope>
    <source>
        <strain evidence="2 3">UWC36</strain>
    </source>
</reference>
<gene>
    <name evidence="2" type="ORF">NF27_EY01230</name>
</gene>
<proteinExistence type="predicted"/>
<evidence type="ECO:0000256" key="1">
    <source>
        <dbReference type="SAM" id="Coils"/>
    </source>
</evidence>
<organism evidence="2 3">
    <name type="scientific">Candidatus Jidaibacter acanthamoebae</name>
    <dbReference type="NCBI Taxonomy" id="86105"/>
    <lineage>
        <taxon>Bacteria</taxon>
        <taxon>Pseudomonadati</taxon>
        <taxon>Pseudomonadota</taxon>
        <taxon>Alphaproteobacteria</taxon>
        <taxon>Rickettsiales</taxon>
        <taxon>Candidatus Midichloriaceae</taxon>
        <taxon>Candidatus Jidaibacter</taxon>
    </lineage>
</organism>
<feature type="coiled-coil region" evidence="1">
    <location>
        <begin position="101"/>
        <end position="135"/>
    </location>
</feature>
<sequence length="276" mass="31299">MILDLYKLSIVKGGSAMHEKGRADKQGSISKFGSKHLTSAEMEVLRQAYLKIEGKQAGYGTQIVSDNPCNADPKIKSHCAMEEIYNILSPFLSLYKVQIIAELSEKEQKAEKKAIKDLNKKNEYLQNQNKFLLGEIYNMKEMIKCAQEVVNEAKEVVKTTKELNCRLKEENTGLADSNILLIQEVGSLKAKIASLEEVYHQPSFILEDESLMQIYSEQQAPTHLITINPENLHKDSEAEESINEQADQFRFSGPPEISQGFWQNFVSGRESPSRYF</sequence>
<keyword evidence="3" id="KW-1185">Reference proteome</keyword>
<evidence type="ECO:0000313" key="2">
    <source>
        <dbReference type="EMBL" id="KIE05027.1"/>
    </source>
</evidence>
<accession>A0A0C1MSK7</accession>
<dbReference type="AlphaFoldDB" id="A0A0C1MSK7"/>
<name>A0A0C1MSK7_9RICK</name>